<dbReference type="PROSITE" id="PS50006">
    <property type="entry name" value="FHA_DOMAIN"/>
    <property type="match status" value="1"/>
</dbReference>
<proteinExistence type="predicted"/>
<evidence type="ECO:0000313" key="5">
    <source>
        <dbReference type="Proteomes" id="UP000000637"/>
    </source>
</evidence>
<dbReference type="OrthoDB" id="5485507at2"/>
<evidence type="ECO:0000313" key="4">
    <source>
        <dbReference type="EMBL" id="ABM09215.1"/>
    </source>
</evidence>
<name>A1R9G8_PAEAT</name>
<dbReference type="HOGENOM" id="CLU_873316_0_0_11"/>
<keyword evidence="1" id="KW-0597">Phosphoprotein</keyword>
<protein>
    <submittedName>
        <fullName evidence="4">FHA domain protein</fullName>
    </submittedName>
</protein>
<dbReference type="CDD" id="cd00060">
    <property type="entry name" value="FHA"/>
    <property type="match status" value="1"/>
</dbReference>
<dbReference type="STRING" id="290340.AAur_3183"/>
<organism evidence="4 5">
    <name type="scientific">Paenarthrobacter aurescens (strain TC1)</name>
    <dbReference type="NCBI Taxonomy" id="290340"/>
    <lineage>
        <taxon>Bacteria</taxon>
        <taxon>Bacillati</taxon>
        <taxon>Actinomycetota</taxon>
        <taxon>Actinomycetes</taxon>
        <taxon>Micrococcales</taxon>
        <taxon>Micrococcaceae</taxon>
        <taxon>Paenarthrobacter</taxon>
    </lineage>
</organism>
<evidence type="ECO:0000256" key="2">
    <source>
        <dbReference type="SAM" id="Phobius"/>
    </source>
</evidence>
<dbReference type="Gene3D" id="2.60.200.20">
    <property type="match status" value="1"/>
</dbReference>
<dbReference type="AlphaFoldDB" id="A1R9G8"/>
<keyword evidence="2" id="KW-0472">Membrane</keyword>
<dbReference type="InterPro" id="IPR000253">
    <property type="entry name" value="FHA_dom"/>
</dbReference>
<feature type="transmembrane region" description="Helical" evidence="2">
    <location>
        <begin position="6"/>
        <end position="22"/>
    </location>
</feature>
<dbReference type="EMBL" id="CP000474">
    <property type="protein sequence ID" value="ABM09215.1"/>
    <property type="molecule type" value="Genomic_DNA"/>
</dbReference>
<keyword evidence="5" id="KW-1185">Reference proteome</keyword>
<keyword evidence="2" id="KW-0812">Transmembrane</keyword>
<keyword evidence="2" id="KW-1133">Transmembrane helix</keyword>
<dbReference type="KEGG" id="aau:AAur_3183"/>
<accession>A1R9G8</accession>
<dbReference type="Proteomes" id="UP000000637">
    <property type="component" value="Chromosome"/>
</dbReference>
<dbReference type="SUPFAM" id="SSF49879">
    <property type="entry name" value="SMAD/FHA domain"/>
    <property type="match status" value="1"/>
</dbReference>
<dbReference type="RefSeq" id="WP_011775808.1">
    <property type="nucleotide sequence ID" value="NC_008711.1"/>
</dbReference>
<reference evidence="4 5" key="1">
    <citation type="journal article" date="2006" name="PLoS Genet.">
        <title>Secrets of soil survival revealed by the genome sequence of Arthrobacter aurescens TC1.</title>
        <authorList>
            <person name="Mongodin E.F."/>
            <person name="Shapir N."/>
            <person name="Daugherty S.C."/>
            <person name="DeBoy R.T."/>
            <person name="Emerson J.B."/>
            <person name="Shvartzbeyn A."/>
            <person name="Radune D."/>
            <person name="Vamathevan J."/>
            <person name="Riggs F."/>
            <person name="Grinberg V."/>
            <person name="Khouri H."/>
            <person name="Wackett L.P."/>
            <person name="Nelson K.E."/>
            <person name="Sadowsky M.J."/>
        </authorList>
    </citation>
    <scope>NUCLEOTIDE SEQUENCE [LARGE SCALE GENOMIC DNA]</scope>
    <source>
        <strain evidence="4 5">TC1</strain>
    </source>
</reference>
<evidence type="ECO:0000256" key="1">
    <source>
        <dbReference type="ARBA" id="ARBA00022553"/>
    </source>
</evidence>
<gene>
    <name evidence="4" type="ordered locus">AAur_3183</name>
</gene>
<dbReference type="InterPro" id="IPR008984">
    <property type="entry name" value="SMAD_FHA_dom_sf"/>
</dbReference>
<sequence>MNLQSGGIILIVVVTVICMVLIKRKRGRFAGSGPMLAWLSKVLPATDTVDEDPVEMGATALVDGARVSNKILYAPSHLWYQCDVNTRGFILANPAGLHNQLVVRANELGENEARRRNCTWNRIRGVTMNYPIAIGPNAVEVSFTEFETSPFQSPDFESAASPSPFAATDFLRREAETVPHADPFAADPRWTAGTIPPRQRSPHAGHAVVVTALIAGNEPREATIRLREGETSFQVGRDSSCELVLPNLPGISAKHLMITLESGNRYVTDMSTHGSWVESETGWKALPAGQKTPVPAGSRLLLDADQQVVLSLAEGERQ</sequence>
<dbReference type="Pfam" id="PF00498">
    <property type="entry name" value="FHA"/>
    <property type="match status" value="1"/>
</dbReference>
<feature type="domain" description="FHA" evidence="3">
    <location>
        <begin position="233"/>
        <end position="282"/>
    </location>
</feature>
<evidence type="ECO:0000259" key="3">
    <source>
        <dbReference type="PROSITE" id="PS50006"/>
    </source>
</evidence>